<dbReference type="OrthoDB" id="337038at2759"/>
<keyword evidence="3" id="KW-1185">Reference proteome</keyword>
<dbReference type="PROSITE" id="PS01009">
    <property type="entry name" value="CRISP_1"/>
    <property type="match status" value="1"/>
</dbReference>
<dbReference type="Proteomes" id="UP000824219">
    <property type="component" value="Linkage Group LG15"/>
</dbReference>
<dbReference type="AlphaFoldDB" id="A0A9D3NIA6"/>
<dbReference type="Gene3D" id="3.40.33.10">
    <property type="entry name" value="CAP"/>
    <property type="match status" value="1"/>
</dbReference>
<evidence type="ECO:0000313" key="3">
    <source>
        <dbReference type="Proteomes" id="UP000824219"/>
    </source>
</evidence>
<reference evidence="2 3" key="1">
    <citation type="submission" date="2021-06" db="EMBL/GenBank/DDBJ databases">
        <title>Chromosome-level genome assembly of the red-tail catfish (Hemibagrus wyckioides).</title>
        <authorList>
            <person name="Shao F."/>
        </authorList>
    </citation>
    <scope>NUCLEOTIDE SEQUENCE [LARGE SCALE GENOMIC DNA]</scope>
    <source>
        <strain evidence="2">EC202008001</strain>
        <tissue evidence="2">Blood</tissue>
    </source>
</reference>
<gene>
    <name evidence="2" type="ORF">KOW79_013125</name>
</gene>
<dbReference type="EMBL" id="JAHKSW010000015">
    <property type="protein sequence ID" value="KAG7323423.1"/>
    <property type="molecule type" value="Genomic_DNA"/>
</dbReference>
<evidence type="ECO:0000259" key="1">
    <source>
        <dbReference type="SMART" id="SM00198"/>
    </source>
</evidence>
<dbReference type="PRINTS" id="PR00837">
    <property type="entry name" value="V5TPXLIKE"/>
</dbReference>
<dbReference type="InterPro" id="IPR014044">
    <property type="entry name" value="CAP_dom"/>
</dbReference>
<organism evidence="2 3">
    <name type="scientific">Hemibagrus wyckioides</name>
    <dbReference type="NCBI Taxonomy" id="337641"/>
    <lineage>
        <taxon>Eukaryota</taxon>
        <taxon>Metazoa</taxon>
        <taxon>Chordata</taxon>
        <taxon>Craniata</taxon>
        <taxon>Vertebrata</taxon>
        <taxon>Euteleostomi</taxon>
        <taxon>Actinopterygii</taxon>
        <taxon>Neopterygii</taxon>
        <taxon>Teleostei</taxon>
        <taxon>Ostariophysi</taxon>
        <taxon>Siluriformes</taxon>
        <taxon>Bagridae</taxon>
        <taxon>Hemibagrus</taxon>
    </lineage>
</organism>
<name>A0A9D3NIA6_9TELE</name>
<feature type="domain" description="SCP" evidence="1">
    <location>
        <begin position="101"/>
        <end position="243"/>
    </location>
</feature>
<dbReference type="InterPro" id="IPR035940">
    <property type="entry name" value="CAP_sf"/>
</dbReference>
<dbReference type="PANTHER" id="PTHR10334">
    <property type="entry name" value="CYSTEINE-RICH SECRETORY PROTEIN-RELATED"/>
    <property type="match status" value="1"/>
</dbReference>
<accession>A0A9D3NIA6</accession>
<evidence type="ECO:0000313" key="2">
    <source>
        <dbReference type="EMBL" id="KAG7323423.1"/>
    </source>
</evidence>
<dbReference type="InterPro" id="IPR018244">
    <property type="entry name" value="Allrgn_V5/Tpx1_CS"/>
</dbReference>
<dbReference type="SMART" id="SM00198">
    <property type="entry name" value="SCP"/>
    <property type="match status" value="1"/>
</dbReference>
<sequence>MASSMGRVKACGVWIPLDEESTHLERIIVLLGVGCGRVTRVLTLNLRTDRDTAGKTGNIFTLNCLNQIPSCISSRMIWRTVLHYTSLWLVLSLVSGELTNEQKNQILDLHNKYRSSVNPQAANMKRMLWDESLSTVAASYATNCTWEHNPKIFGILGENLFMTLGPLNVDQPIGLWYNEYVNYNLYYNSCVEGKLCGHYTQMVWANTSFIGCGAHYCNDVSKFDAKNATILVCNYYPPGNIMGQSPYQEGPPCTKCPNGTLGCTNNYCDLGTSITTGLSPASIATLLNTGNLVNSMNAANAAGFMKPSAVPLLLTALAALYIRMT</sequence>
<proteinExistence type="predicted"/>
<dbReference type="GO" id="GO:0005576">
    <property type="term" value="C:extracellular region"/>
    <property type="evidence" value="ECO:0007669"/>
    <property type="project" value="InterPro"/>
</dbReference>
<dbReference type="PROSITE" id="PS01010">
    <property type="entry name" value="CRISP_2"/>
    <property type="match status" value="1"/>
</dbReference>
<comment type="caution">
    <text evidence="2">The sequence shown here is derived from an EMBL/GenBank/DDBJ whole genome shotgun (WGS) entry which is preliminary data.</text>
</comment>
<dbReference type="Pfam" id="PF00188">
    <property type="entry name" value="CAP"/>
    <property type="match status" value="1"/>
</dbReference>
<protein>
    <recommendedName>
        <fullName evidence="1">SCP domain-containing protein</fullName>
    </recommendedName>
</protein>
<dbReference type="InterPro" id="IPR001283">
    <property type="entry name" value="CRISP-related"/>
</dbReference>
<dbReference type="SUPFAM" id="SSF55797">
    <property type="entry name" value="PR-1-like"/>
    <property type="match status" value="1"/>
</dbReference>